<dbReference type="VEuPathDB" id="ToxoDB:EMH_0079530"/>
<evidence type="ECO:0000256" key="2">
    <source>
        <dbReference type="SAM" id="Phobius"/>
    </source>
</evidence>
<feature type="compositionally biased region" description="Low complexity" evidence="1">
    <location>
        <begin position="150"/>
        <end position="163"/>
    </location>
</feature>
<feature type="transmembrane region" description="Helical" evidence="2">
    <location>
        <begin position="51"/>
        <end position="73"/>
    </location>
</feature>
<reference evidence="3" key="2">
    <citation type="submission" date="2013-10" db="EMBL/GenBank/DDBJ databases">
        <authorList>
            <person name="Aslett M."/>
        </authorList>
    </citation>
    <scope>NUCLEOTIDE SEQUENCE [LARGE SCALE GENOMIC DNA]</scope>
    <source>
        <strain evidence="3">Houghton</strain>
    </source>
</reference>
<gene>
    <name evidence="3" type="ORF">EMH_0079530</name>
</gene>
<dbReference type="Proteomes" id="UP000030744">
    <property type="component" value="Unassembled WGS sequence"/>
</dbReference>
<name>U6K5G0_9EIME</name>
<accession>U6K5G0</accession>
<reference evidence="3" key="1">
    <citation type="submission" date="2013-10" db="EMBL/GenBank/DDBJ databases">
        <title>Genomic analysis of the causative agents of coccidiosis in chickens.</title>
        <authorList>
            <person name="Reid A.J."/>
            <person name="Blake D."/>
            <person name="Billington K."/>
            <person name="Browne H."/>
            <person name="Dunn M."/>
            <person name="Hung S."/>
            <person name="Kawahara F."/>
            <person name="Miranda-Saavedra D."/>
            <person name="Mourier T."/>
            <person name="Nagra H."/>
            <person name="Otto T.D."/>
            <person name="Rawlings N."/>
            <person name="Sanchez A."/>
            <person name="Sanders M."/>
            <person name="Subramaniam C."/>
            <person name="Tay Y."/>
            <person name="Dear P."/>
            <person name="Doerig C."/>
            <person name="Gruber A."/>
            <person name="Parkinson J."/>
            <person name="Shirley M."/>
            <person name="Wan K.L."/>
            <person name="Berriman M."/>
            <person name="Tomley F."/>
            <person name="Pain A."/>
        </authorList>
    </citation>
    <scope>NUCLEOTIDE SEQUENCE [LARGE SCALE GENOMIC DNA]</scope>
    <source>
        <strain evidence="3">Houghton</strain>
    </source>
</reference>
<feature type="region of interest" description="Disordered" evidence="1">
    <location>
        <begin position="80"/>
        <end position="175"/>
    </location>
</feature>
<dbReference type="EMBL" id="HG684783">
    <property type="protein sequence ID" value="CDJ33030.1"/>
    <property type="molecule type" value="Genomic_DNA"/>
</dbReference>
<organism evidence="3 4">
    <name type="scientific">Eimeria mitis</name>
    <dbReference type="NCBI Taxonomy" id="44415"/>
    <lineage>
        <taxon>Eukaryota</taxon>
        <taxon>Sar</taxon>
        <taxon>Alveolata</taxon>
        <taxon>Apicomplexa</taxon>
        <taxon>Conoidasida</taxon>
        <taxon>Coccidia</taxon>
        <taxon>Eucoccidiorida</taxon>
        <taxon>Eimeriorina</taxon>
        <taxon>Eimeriidae</taxon>
        <taxon>Eimeria</taxon>
    </lineage>
</organism>
<protein>
    <submittedName>
        <fullName evidence="3">Uncharacterized protein</fullName>
    </submittedName>
</protein>
<feature type="compositionally biased region" description="Acidic residues" evidence="1">
    <location>
        <begin position="91"/>
        <end position="107"/>
    </location>
</feature>
<keyword evidence="2" id="KW-1133">Transmembrane helix</keyword>
<evidence type="ECO:0000313" key="3">
    <source>
        <dbReference type="EMBL" id="CDJ33030.1"/>
    </source>
</evidence>
<feature type="region of interest" description="Disordered" evidence="1">
    <location>
        <begin position="1"/>
        <end position="21"/>
    </location>
</feature>
<sequence length="175" mass="19030">MPERHNILQNNAAPSDASASASSVLPTAESIFTRSGKLRGKASRSVPRLRVVLAALASVVSIAFLVVFCSRFYERHALHDRRSRRLASSGDSDEEIDVCGLAGDEEEEKQKQSPHLPNLPAGDVGQLPLKKRLLVRVAEGGTGADDSNPQQQEQQQQQQQQQQHEALEAASALFP</sequence>
<keyword evidence="4" id="KW-1185">Reference proteome</keyword>
<evidence type="ECO:0000256" key="1">
    <source>
        <dbReference type="SAM" id="MobiDB-lite"/>
    </source>
</evidence>
<proteinExistence type="predicted"/>
<dbReference type="AlphaFoldDB" id="U6K5G0"/>
<evidence type="ECO:0000313" key="4">
    <source>
        <dbReference type="Proteomes" id="UP000030744"/>
    </source>
</evidence>
<keyword evidence="2" id="KW-0472">Membrane</keyword>
<keyword evidence="2" id="KW-0812">Transmembrane</keyword>
<dbReference type="GeneID" id="25382380"/>
<dbReference type="RefSeq" id="XP_013355594.1">
    <property type="nucleotide sequence ID" value="XM_013500140.1"/>
</dbReference>
<feature type="compositionally biased region" description="Low complexity" evidence="1">
    <location>
        <begin position="12"/>
        <end position="21"/>
    </location>
</feature>